<dbReference type="GO" id="GO:0043107">
    <property type="term" value="P:type IV pilus-dependent motility"/>
    <property type="evidence" value="ECO:0007669"/>
    <property type="project" value="InterPro"/>
</dbReference>
<dbReference type="GO" id="GO:0043683">
    <property type="term" value="P:type IV pilus assembly"/>
    <property type="evidence" value="ECO:0007669"/>
    <property type="project" value="InterPro"/>
</dbReference>
<evidence type="ECO:0000313" key="3">
    <source>
        <dbReference type="Proteomes" id="UP000027604"/>
    </source>
</evidence>
<dbReference type="Pfam" id="PF04350">
    <property type="entry name" value="PilO"/>
    <property type="match status" value="1"/>
</dbReference>
<keyword evidence="1" id="KW-0812">Transmembrane</keyword>
<dbReference type="STRING" id="1349767.GJA_4900"/>
<name>W0VDQ2_9BURK</name>
<protein>
    <submittedName>
        <fullName evidence="2">Pilus assembly, PilO family protein</fullName>
    </submittedName>
</protein>
<dbReference type="PANTHER" id="PTHR39555">
    <property type="entry name" value="FIMBRIAL ASSEMBLY PROTEIN PILO-LIKE PROTEIN-RELATED"/>
    <property type="match status" value="1"/>
</dbReference>
<evidence type="ECO:0000256" key="1">
    <source>
        <dbReference type="SAM" id="Phobius"/>
    </source>
</evidence>
<proteinExistence type="predicted"/>
<keyword evidence="1" id="KW-1133">Transmembrane helix</keyword>
<gene>
    <name evidence="2" type="ORF">GJA_4900</name>
</gene>
<dbReference type="Gene3D" id="3.30.70.60">
    <property type="match status" value="1"/>
</dbReference>
<keyword evidence="1" id="KW-0472">Membrane</keyword>
<reference evidence="2 3" key="1">
    <citation type="journal article" date="2015" name="Genome Announc.">
        <title>Genome Sequence of Mushroom Soft-Rot Pathogen Janthinobacterium agaricidamnosum.</title>
        <authorList>
            <person name="Graupner K."/>
            <person name="Lackner G."/>
            <person name="Hertweck C."/>
        </authorList>
    </citation>
    <scope>NUCLEOTIDE SEQUENCE [LARGE SCALE GENOMIC DNA]</scope>
    <source>
        <strain evidence="3">NBRC 102515 / DSM 9628</strain>
    </source>
</reference>
<dbReference type="InterPro" id="IPR007445">
    <property type="entry name" value="PilO"/>
</dbReference>
<dbReference type="eggNOG" id="COG3167">
    <property type="taxonomic scope" value="Bacteria"/>
</dbReference>
<organism evidence="2 3">
    <name type="scientific">Janthinobacterium agaricidamnosum NBRC 102515 = DSM 9628</name>
    <dbReference type="NCBI Taxonomy" id="1349767"/>
    <lineage>
        <taxon>Bacteria</taxon>
        <taxon>Pseudomonadati</taxon>
        <taxon>Pseudomonadota</taxon>
        <taxon>Betaproteobacteria</taxon>
        <taxon>Burkholderiales</taxon>
        <taxon>Oxalobacteraceae</taxon>
        <taxon>Janthinobacterium</taxon>
    </lineage>
</organism>
<dbReference type="HOGENOM" id="CLU_102444_1_0_4"/>
<dbReference type="InterPro" id="IPR014717">
    <property type="entry name" value="Transl_elong_EF1B/ribsomal_bS6"/>
</dbReference>
<evidence type="ECO:0000313" key="2">
    <source>
        <dbReference type="EMBL" id="CDG85503.1"/>
    </source>
</evidence>
<accession>W0VDQ2</accession>
<dbReference type="AlphaFoldDB" id="W0VDQ2"/>
<dbReference type="PATRIC" id="fig|1349767.4.peg.1520"/>
<sequence>MLDQFRGLGGRHPGQWPLAPRLLCGFGVMLLVVALGYVGYWSGQFDEQDAGALRETSLRNEYQLKMSKAINLQALRAQKMLVDQYVDRLQKQLPSKAEMAALLSDINQAGLGRGLQFELFRPGQVVVRDYYAELPIDIRVTGSYHDIGAFTGDMANLPRIVTLNNMALTTGKDGSLALEAVAKTFRYLDQDELIAQRKAQADKKAGKK</sequence>
<feature type="transmembrane region" description="Helical" evidence="1">
    <location>
        <begin position="21"/>
        <end position="41"/>
    </location>
</feature>
<keyword evidence="3" id="KW-1185">Reference proteome</keyword>
<dbReference type="EMBL" id="HG322949">
    <property type="protein sequence ID" value="CDG85503.1"/>
    <property type="molecule type" value="Genomic_DNA"/>
</dbReference>
<dbReference type="KEGG" id="jag:GJA_4900"/>
<dbReference type="Proteomes" id="UP000027604">
    <property type="component" value="Chromosome I"/>
</dbReference>
<dbReference type="PIRSF" id="PIRSF016482">
    <property type="entry name" value="PilO"/>
    <property type="match status" value="1"/>
</dbReference>
<dbReference type="PANTHER" id="PTHR39555:SF1">
    <property type="entry name" value="TYPE IV PILUS INNER MEMBRANE COMPONENT PILO"/>
    <property type="match status" value="1"/>
</dbReference>